<name>A0AAN7BRX4_9PEZI</name>
<reference evidence="1" key="1">
    <citation type="journal article" date="2023" name="Mol. Phylogenet. Evol.">
        <title>Genome-scale phylogeny and comparative genomics of the fungal order Sordariales.</title>
        <authorList>
            <person name="Hensen N."/>
            <person name="Bonometti L."/>
            <person name="Westerberg I."/>
            <person name="Brannstrom I.O."/>
            <person name="Guillou S."/>
            <person name="Cros-Aarteil S."/>
            <person name="Calhoun S."/>
            <person name="Haridas S."/>
            <person name="Kuo A."/>
            <person name="Mondo S."/>
            <person name="Pangilinan J."/>
            <person name="Riley R."/>
            <person name="LaButti K."/>
            <person name="Andreopoulos B."/>
            <person name="Lipzen A."/>
            <person name="Chen C."/>
            <person name="Yan M."/>
            <person name="Daum C."/>
            <person name="Ng V."/>
            <person name="Clum A."/>
            <person name="Steindorff A."/>
            <person name="Ohm R.A."/>
            <person name="Martin F."/>
            <person name="Silar P."/>
            <person name="Natvig D.O."/>
            <person name="Lalanne C."/>
            <person name="Gautier V."/>
            <person name="Ament-Velasquez S.L."/>
            <person name="Kruys A."/>
            <person name="Hutchinson M.I."/>
            <person name="Powell A.J."/>
            <person name="Barry K."/>
            <person name="Miller A.N."/>
            <person name="Grigoriev I.V."/>
            <person name="Debuchy R."/>
            <person name="Gladieux P."/>
            <person name="Hiltunen Thoren M."/>
            <person name="Johannesson H."/>
        </authorList>
    </citation>
    <scope>NUCLEOTIDE SEQUENCE</scope>
    <source>
        <strain evidence="1">CBS 990.96</strain>
    </source>
</reference>
<reference evidence="1" key="2">
    <citation type="submission" date="2023-05" db="EMBL/GenBank/DDBJ databases">
        <authorList>
            <consortium name="Lawrence Berkeley National Laboratory"/>
            <person name="Steindorff A."/>
            <person name="Hensen N."/>
            <person name="Bonometti L."/>
            <person name="Westerberg I."/>
            <person name="Brannstrom I.O."/>
            <person name="Guillou S."/>
            <person name="Cros-Aarteil S."/>
            <person name="Calhoun S."/>
            <person name="Haridas S."/>
            <person name="Kuo A."/>
            <person name="Mondo S."/>
            <person name="Pangilinan J."/>
            <person name="Riley R."/>
            <person name="Labutti K."/>
            <person name="Andreopoulos B."/>
            <person name="Lipzen A."/>
            <person name="Chen C."/>
            <person name="Yanf M."/>
            <person name="Daum C."/>
            <person name="Ng V."/>
            <person name="Clum A."/>
            <person name="Ohm R."/>
            <person name="Martin F."/>
            <person name="Silar P."/>
            <person name="Natvig D."/>
            <person name="Lalanne C."/>
            <person name="Gautier V."/>
            <person name="Ament-Velasquez S.L."/>
            <person name="Kruys A."/>
            <person name="Hutchinson M.I."/>
            <person name="Powell A.J."/>
            <person name="Barry K."/>
            <person name="Miller A.N."/>
            <person name="Grigoriev I.V."/>
            <person name="Debuchy R."/>
            <person name="Gladieux P."/>
            <person name="Thoren M.H."/>
            <person name="Johannesson H."/>
        </authorList>
    </citation>
    <scope>NUCLEOTIDE SEQUENCE</scope>
    <source>
        <strain evidence="1">CBS 990.96</strain>
    </source>
</reference>
<accession>A0AAN7BRX4</accession>
<dbReference type="Proteomes" id="UP001301958">
    <property type="component" value="Unassembled WGS sequence"/>
</dbReference>
<dbReference type="PANTHER" id="PTHR45458:SF1">
    <property type="entry name" value="SHORT CHAIN DEHYDROGENASE"/>
    <property type="match status" value="1"/>
</dbReference>
<dbReference type="InterPro" id="IPR036291">
    <property type="entry name" value="NAD(P)-bd_dom_sf"/>
</dbReference>
<dbReference type="EMBL" id="MU865319">
    <property type="protein sequence ID" value="KAK4228356.1"/>
    <property type="molecule type" value="Genomic_DNA"/>
</dbReference>
<dbReference type="Gene3D" id="3.40.50.720">
    <property type="entry name" value="NAD(P)-binding Rossmann-like Domain"/>
    <property type="match status" value="1"/>
</dbReference>
<dbReference type="SUPFAM" id="SSF51735">
    <property type="entry name" value="NAD(P)-binding Rossmann-fold domains"/>
    <property type="match status" value="1"/>
</dbReference>
<dbReference type="Pfam" id="PF00106">
    <property type="entry name" value="adh_short"/>
    <property type="match status" value="1"/>
</dbReference>
<dbReference type="PANTHER" id="PTHR45458">
    <property type="entry name" value="SHORT-CHAIN DEHYDROGENASE/REDUCTASE SDR"/>
    <property type="match status" value="1"/>
</dbReference>
<dbReference type="InterPro" id="IPR052184">
    <property type="entry name" value="SDR_enzymes"/>
</dbReference>
<dbReference type="AlphaFoldDB" id="A0AAN7BRX4"/>
<dbReference type="PRINTS" id="PR00081">
    <property type="entry name" value="GDHRDH"/>
</dbReference>
<protein>
    <submittedName>
        <fullName evidence="1">NAD(P)-binding protein</fullName>
    </submittedName>
</protein>
<evidence type="ECO:0000313" key="1">
    <source>
        <dbReference type="EMBL" id="KAK4228356.1"/>
    </source>
</evidence>
<dbReference type="GO" id="GO:0016616">
    <property type="term" value="F:oxidoreductase activity, acting on the CH-OH group of donors, NAD or NADP as acceptor"/>
    <property type="evidence" value="ECO:0007669"/>
    <property type="project" value="TreeGrafter"/>
</dbReference>
<gene>
    <name evidence="1" type="ORF">QBC38DRAFT_454283</name>
</gene>
<evidence type="ECO:0000313" key="2">
    <source>
        <dbReference type="Proteomes" id="UP001301958"/>
    </source>
</evidence>
<keyword evidence="2" id="KW-1185">Reference proteome</keyword>
<proteinExistence type="predicted"/>
<sequence length="228" mass="25651">MAAKKNILIVGANRGIGFNLVKAFLKESWDVTSTVRPQTLAALDRSVDDLYKTSARVLQLDYLDENTIEEAAAAWGDKPLHLLIKVAGLPPHPKPWNEQTADLLVERFRVMTVGPLLTINYFLPMLEKTAESKVVNLSSENFGKFMAYRVAKAALNQGMVTMAREWENEGRNVTMICVEPGFVATRLTKWTGDDDMYTCVAVMVKLFQGLTREDHGGFFKWDGTRFPF</sequence>
<dbReference type="InterPro" id="IPR002347">
    <property type="entry name" value="SDR_fam"/>
</dbReference>
<comment type="caution">
    <text evidence="1">The sequence shown here is derived from an EMBL/GenBank/DDBJ whole genome shotgun (WGS) entry which is preliminary data.</text>
</comment>
<organism evidence="1 2">
    <name type="scientific">Podospora fimiseda</name>
    <dbReference type="NCBI Taxonomy" id="252190"/>
    <lineage>
        <taxon>Eukaryota</taxon>
        <taxon>Fungi</taxon>
        <taxon>Dikarya</taxon>
        <taxon>Ascomycota</taxon>
        <taxon>Pezizomycotina</taxon>
        <taxon>Sordariomycetes</taxon>
        <taxon>Sordariomycetidae</taxon>
        <taxon>Sordariales</taxon>
        <taxon>Podosporaceae</taxon>
        <taxon>Podospora</taxon>
    </lineage>
</organism>